<evidence type="ECO:0000313" key="1">
    <source>
        <dbReference type="EMBL" id="NBI56274.1"/>
    </source>
</evidence>
<dbReference type="Proteomes" id="UP000738517">
    <property type="component" value="Unassembled WGS sequence"/>
</dbReference>
<reference evidence="1 2" key="1">
    <citation type="journal article" date="2017" name="Int. J. Syst. Evol. Microbiol.">
        <title>Photobacterium alginatilyticum sp. nov., a marine bacterium isolated from bottom seawater.</title>
        <authorList>
            <person name="Wang X."/>
            <person name="Wang Y."/>
            <person name="Yang X."/>
            <person name="Sun H."/>
            <person name="Li B."/>
            <person name="Zhang X.H."/>
        </authorList>
    </citation>
    <scope>NUCLEOTIDE SEQUENCE [LARGE SCALE GENOMIC DNA]</scope>
    <source>
        <strain evidence="1 2">P03D4</strain>
    </source>
</reference>
<proteinExistence type="predicted"/>
<dbReference type="RefSeq" id="WP_160658556.1">
    <property type="nucleotide sequence ID" value="NZ_RSEJ01000066.1"/>
</dbReference>
<dbReference type="EMBL" id="RSEJ01000066">
    <property type="protein sequence ID" value="NBI56274.1"/>
    <property type="molecule type" value="Genomic_DNA"/>
</dbReference>
<evidence type="ECO:0000313" key="2">
    <source>
        <dbReference type="Proteomes" id="UP000738517"/>
    </source>
</evidence>
<comment type="caution">
    <text evidence="1">The sequence shown here is derived from an EMBL/GenBank/DDBJ whole genome shotgun (WGS) entry which is preliminary data.</text>
</comment>
<keyword evidence="2" id="KW-1185">Reference proteome</keyword>
<organism evidence="1 2">
    <name type="scientific">Photobacterium alginatilyticum</name>
    <dbReference type="NCBI Taxonomy" id="1775171"/>
    <lineage>
        <taxon>Bacteria</taxon>
        <taxon>Pseudomonadati</taxon>
        <taxon>Pseudomonadota</taxon>
        <taxon>Gammaproteobacteria</taxon>
        <taxon>Vibrionales</taxon>
        <taxon>Vibrionaceae</taxon>
        <taxon>Photobacterium</taxon>
    </lineage>
</organism>
<accession>A0ABW9YQN9</accession>
<protein>
    <submittedName>
        <fullName evidence="1">Uncharacterized protein</fullName>
    </submittedName>
</protein>
<sequence length="107" mass="12172">MRKFKFAPLIAGVMHLRAMLIDGRRFIVHYHYFLGHSFSERLPFGVGVQQVVSFFVAFEYEPSGSRLTPFLVRGFREGRSLWLSASSQGSQSGLAFGMGKVQLTQRR</sequence>
<gene>
    <name evidence="1" type="ORF">EIZ48_27715</name>
</gene>
<name>A0ABW9YQN9_9GAMM</name>